<evidence type="ECO:0000256" key="6">
    <source>
        <dbReference type="ARBA" id="ARBA00022833"/>
    </source>
</evidence>
<feature type="compositionally biased region" description="Polar residues" evidence="10">
    <location>
        <begin position="1"/>
        <end position="16"/>
    </location>
</feature>
<dbReference type="PANTHER" id="PTHR45884">
    <property type="entry name" value="N-ACETYLTRANSFERASE ECO"/>
    <property type="match status" value="1"/>
</dbReference>
<evidence type="ECO:0000256" key="8">
    <source>
        <dbReference type="ARBA" id="ARBA00023306"/>
    </source>
</evidence>
<reference evidence="13 14" key="1">
    <citation type="submission" date="2014-04" db="EMBL/GenBank/DDBJ databases">
        <title>Evolutionary Origins and Diversification of the Mycorrhizal Mutualists.</title>
        <authorList>
            <consortium name="DOE Joint Genome Institute"/>
            <consortium name="Mycorrhizal Genomics Consortium"/>
            <person name="Kohler A."/>
            <person name="Kuo A."/>
            <person name="Nagy L.G."/>
            <person name="Floudas D."/>
            <person name="Copeland A."/>
            <person name="Barry K.W."/>
            <person name="Cichocki N."/>
            <person name="Veneault-Fourrey C."/>
            <person name="LaButti K."/>
            <person name="Lindquist E.A."/>
            <person name="Lipzen A."/>
            <person name="Lundell T."/>
            <person name="Morin E."/>
            <person name="Murat C."/>
            <person name="Riley R."/>
            <person name="Ohm R."/>
            <person name="Sun H."/>
            <person name="Tunlid A."/>
            <person name="Henrissat B."/>
            <person name="Grigoriev I.V."/>
            <person name="Hibbett D.S."/>
            <person name="Martin F."/>
        </authorList>
    </citation>
    <scope>NUCLEOTIDE SEQUENCE [LARGE SCALE GENOMIC DNA]</scope>
    <source>
        <strain evidence="13 14">Koide BX008</strain>
    </source>
</reference>
<dbReference type="InParanoid" id="A0A0C2TQU0"/>
<dbReference type="GO" id="GO:0008270">
    <property type="term" value="F:zinc ion binding"/>
    <property type="evidence" value="ECO:0007669"/>
    <property type="project" value="UniProtKB-KW"/>
</dbReference>
<keyword evidence="5" id="KW-0863">Zinc-finger</keyword>
<dbReference type="AlphaFoldDB" id="A0A0C2TQU0"/>
<keyword evidence="7" id="KW-0539">Nucleus</keyword>
<dbReference type="GO" id="GO:0007064">
    <property type="term" value="P:mitotic sister chromatid cohesion"/>
    <property type="evidence" value="ECO:0007669"/>
    <property type="project" value="TreeGrafter"/>
</dbReference>
<feature type="domain" description="N-acetyltransferase ESCO zinc-finger" evidence="11">
    <location>
        <begin position="50"/>
        <end position="86"/>
    </location>
</feature>
<keyword evidence="4" id="KW-0479">Metal-binding</keyword>
<organism evidence="13 14">
    <name type="scientific">Amanita muscaria (strain Koide BX008)</name>
    <dbReference type="NCBI Taxonomy" id="946122"/>
    <lineage>
        <taxon>Eukaryota</taxon>
        <taxon>Fungi</taxon>
        <taxon>Dikarya</taxon>
        <taxon>Basidiomycota</taxon>
        <taxon>Agaricomycotina</taxon>
        <taxon>Agaricomycetes</taxon>
        <taxon>Agaricomycetidae</taxon>
        <taxon>Agaricales</taxon>
        <taxon>Pluteineae</taxon>
        <taxon>Amanitaceae</taxon>
        <taxon>Amanita</taxon>
    </lineage>
</organism>
<evidence type="ECO:0000256" key="5">
    <source>
        <dbReference type="ARBA" id="ARBA00022771"/>
    </source>
</evidence>
<dbReference type="HOGENOM" id="CLU_073121_0_0_1"/>
<dbReference type="CDD" id="cd04301">
    <property type="entry name" value="NAT_SF"/>
    <property type="match status" value="1"/>
</dbReference>
<evidence type="ECO:0000256" key="1">
    <source>
        <dbReference type="ARBA" id="ARBA00004123"/>
    </source>
</evidence>
<evidence type="ECO:0000256" key="4">
    <source>
        <dbReference type="ARBA" id="ARBA00022723"/>
    </source>
</evidence>
<keyword evidence="3" id="KW-0808">Transferase</keyword>
<evidence type="ECO:0000313" key="13">
    <source>
        <dbReference type="EMBL" id="KIL69629.1"/>
    </source>
</evidence>
<dbReference type="Pfam" id="PF13878">
    <property type="entry name" value="zf-C2H2_3"/>
    <property type="match status" value="1"/>
</dbReference>
<dbReference type="OrthoDB" id="428854at2759"/>
<evidence type="ECO:0008006" key="15">
    <source>
        <dbReference type="Google" id="ProtNLM"/>
    </source>
</evidence>
<evidence type="ECO:0000256" key="10">
    <source>
        <dbReference type="SAM" id="MobiDB-lite"/>
    </source>
</evidence>
<evidence type="ECO:0000259" key="12">
    <source>
        <dbReference type="Pfam" id="PF13880"/>
    </source>
</evidence>
<comment type="similarity">
    <text evidence="2">Belongs to the acetyltransferase family. ECO subfamily.</text>
</comment>
<dbReference type="GO" id="GO:0005634">
    <property type="term" value="C:nucleus"/>
    <property type="evidence" value="ECO:0007669"/>
    <property type="project" value="UniProtKB-SubCell"/>
</dbReference>
<dbReference type="Pfam" id="PF13880">
    <property type="entry name" value="Acetyltransf_13"/>
    <property type="match status" value="1"/>
</dbReference>
<dbReference type="Proteomes" id="UP000054549">
    <property type="component" value="Unassembled WGS sequence"/>
</dbReference>
<keyword evidence="14" id="KW-1185">Reference proteome</keyword>
<protein>
    <recommendedName>
        <fullName evidence="15">N-acetyltransferase ECO1</fullName>
    </recommendedName>
</protein>
<keyword evidence="6" id="KW-0862">Zinc</keyword>
<gene>
    <name evidence="13" type="ORF">M378DRAFT_69250</name>
</gene>
<dbReference type="GO" id="GO:0061733">
    <property type="term" value="F:protein-lysine-acetyltransferase activity"/>
    <property type="evidence" value="ECO:0007669"/>
    <property type="project" value="TreeGrafter"/>
</dbReference>
<dbReference type="PANTHER" id="PTHR45884:SF2">
    <property type="entry name" value="N-ACETYLTRANSFERASE ECO"/>
    <property type="match status" value="1"/>
</dbReference>
<dbReference type="GO" id="GO:0000785">
    <property type="term" value="C:chromatin"/>
    <property type="evidence" value="ECO:0007669"/>
    <property type="project" value="TreeGrafter"/>
</dbReference>
<dbReference type="InterPro" id="IPR028009">
    <property type="entry name" value="ESCO_Acetyltransf_dom"/>
</dbReference>
<dbReference type="InterPro" id="IPR028005">
    <property type="entry name" value="AcTrfase_ESCO_Znf_dom"/>
</dbReference>
<name>A0A0C2TQU0_AMAMK</name>
<evidence type="ECO:0000256" key="2">
    <source>
        <dbReference type="ARBA" id="ARBA00005816"/>
    </source>
</evidence>
<dbReference type="STRING" id="946122.A0A0C2TQU0"/>
<evidence type="ECO:0000313" key="14">
    <source>
        <dbReference type="Proteomes" id="UP000054549"/>
    </source>
</evidence>
<evidence type="ECO:0000259" key="11">
    <source>
        <dbReference type="Pfam" id="PF13878"/>
    </source>
</evidence>
<keyword evidence="9" id="KW-0012">Acyltransferase</keyword>
<dbReference type="EMBL" id="KN818225">
    <property type="protein sequence ID" value="KIL69629.1"/>
    <property type="molecule type" value="Genomic_DNA"/>
</dbReference>
<comment type="subcellular location">
    <subcellularLocation>
        <location evidence="1">Nucleus</location>
    </subcellularLocation>
</comment>
<sequence length="302" mass="32965">MPSQKRSQSSDDTSPVPQKRRRILTDNNHRSAKTPKPKPDGKQQKSLIQLHFCTDNTVLRTCPSCSLSYTKGVPEDEALHSTHCARIQRGMEWGREEERERVKADVREIEAGVRLKSGVKGRIICFRADVGGRTGSKVTTILQTVNLALSAPPLTPQVLRECKLYLFLVPYQPKSGASREKIVGCVVAQHIKSAMAIATSAVASEATTIGEAASLVTVDTGMGIFCYPEHLPTPMGIPRLFVASTHRRQGIASKLLTTAAKTFIHGYELDPRKGEVAFTQPTGDGNAIMLKWGGGEVRIYSG</sequence>
<evidence type="ECO:0000256" key="3">
    <source>
        <dbReference type="ARBA" id="ARBA00022679"/>
    </source>
</evidence>
<evidence type="ECO:0000256" key="9">
    <source>
        <dbReference type="ARBA" id="ARBA00023315"/>
    </source>
</evidence>
<accession>A0A0C2TQU0</accession>
<feature type="region of interest" description="Disordered" evidence="10">
    <location>
        <begin position="1"/>
        <end position="45"/>
    </location>
</feature>
<evidence type="ECO:0000256" key="7">
    <source>
        <dbReference type="ARBA" id="ARBA00023242"/>
    </source>
</evidence>
<feature type="domain" description="N-acetyltransferase ESCO acetyl-transferase" evidence="12">
    <location>
        <begin position="234"/>
        <end position="296"/>
    </location>
</feature>
<proteinExistence type="inferred from homology"/>
<keyword evidence="8" id="KW-0131">Cell cycle</keyword>